<dbReference type="SUPFAM" id="SSF53756">
    <property type="entry name" value="UDP-Glycosyltransferase/glycogen phosphorylase"/>
    <property type="match status" value="2"/>
</dbReference>
<evidence type="ECO:0000313" key="3">
    <source>
        <dbReference type="EMBL" id="KAG5176394.1"/>
    </source>
</evidence>
<dbReference type="GO" id="GO:0003825">
    <property type="term" value="F:alpha,alpha-trehalose-phosphate synthase (UDP-forming) activity"/>
    <property type="evidence" value="ECO:0007669"/>
    <property type="project" value="TreeGrafter"/>
</dbReference>
<dbReference type="Pfam" id="PF00982">
    <property type="entry name" value="Glyco_transf_20"/>
    <property type="match status" value="2"/>
</dbReference>
<proteinExistence type="inferred from homology"/>
<comment type="similarity">
    <text evidence="1">In the N-terminal section; belongs to the glycosyltransferase 20 family.</text>
</comment>
<keyword evidence="3" id="KW-0808">Transferase</keyword>
<dbReference type="GO" id="GO:0004805">
    <property type="term" value="F:trehalose-phosphatase activity"/>
    <property type="evidence" value="ECO:0007669"/>
    <property type="project" value="TreeGrafter"/>
</dbReference>
<dbReference type="InterPro" id="IPR036412">
    <property type="entry name" value="HAD-like_sf"/>
</dbReference>
<sequence length="1345" mass="148127">MRVRSIQRLRCLRVGLRDLVALCCCAVRGRAAFLACYSSAPRRCVKHCRCLRHPRARCGAARPAHPCDCYRHCQAELSGTAVRGSECGIFVASHRISSLNVESAVFLISRDITVFRSESANPTWNNSDYFASLPLEGCCLVRLSIPQQYRVHAEISNRFSRDDLASLETFRTSGLPSDVDYSAFGSNKDVGQIEEEEKSAETGLLEQLQRLHDQLGTIRERSKHGPGVGSRVVGERHKLIICACRKPVHIRRGEDENIWIYEESQGAFKSAVDALKRANNTIRWVSWPGSEVDACSRPHVRRRLDVQHDCTPVFLSEDVQDLCYDQFCQGVLWPLFHCIPASLNEGLLDNFLGQYEAYAHANRLFLDAVAEVYEEGDLVLVFDYELMLLPALLRKRFPEVTMLPVRTELLQGILGADLVSFNHFDYVRHFLNSCTRILGLESYPSRIEYAGRLISVSICPMGINPDDFRMTMHVRQQMALLRAEHVTKGRKIIVSIDRLDLCKGMPLKLLAMESLLEQHSEWRGRVVMFAIVRDDRGRGRGGDKALRKAVDALVGRVNGRYGKTDYCPVIYVKRALPRLQLSRSALVVSGRYGKSDYCPVIYVKHALPRLQLIALQALADVALVTSIREGVNLGAMEFIACQQESRQGVLVYSEFAGCATSFKGAVLVNPHDPDGVADAVHEALTMPDTKKQIRHHHLSRYVNHYTSSLWGRRIVGSLHQAGQKAREYNRLQRLDVGHLKSFYVRSRRRLLVLDYDGTLVEYSNIPQLATPPLNVLAALQALCEDPANVVYVISGRRKLTLCYHTIIPPGACTQSELERWLGDIPALGLIAEHGFYVWPAAAHRVNHALHHHHHHPYQNHLCAGGHDLYLNAQLAANHYAQLQQQQPLQHLALPPPAPLLQQALRTPPRGGGFLPYANNPNFNYANNPNFKYAPAAQQQAQPDAQDPRQQQRHAQQRQARPLQRPTEPADIDVIHQRRRHSCPAPDDNNHSAAAALKRDFGVGAPAGSSSIAQQRSAAPLRNGTAAAAAALPMLSSGVMGWWREGVDEPGGYRSGGGAAEAATVCYQPLKGGGGGRSERASEMRQATSDGALHAAAAAAAALSSSGGGARGMSKHSSSTPNLTQHKRSRSQSSLFMGGAGGALSRSGPRGRWECRSRNVDLSWHEENQQVRVVMAPIKKYIVIQPGNVNKGKVLSTLLHEDKGGFDLIFGIGDERTDEDMFDVLQGSQCFTCTVGKKISKAQYYIDSIENVLPILQALPAAAVHYATGTSQSVAASHYGGTRSGSLRGEITPTSLAAASPLVGASEAGGQSPASFALPGVFELDRSSELRAQSYLRGEQDGGWSS</sequence>
<dbReference type="PANTHER" id="PTHR10788">
    <property type="entry name" value="TREHALOSE-6-PHOSPHATE SYNTHASE"/>
    <property type="match status" value="1"/>
</dbReference>
<dbReference type="GO" id="GO:0005992">
    <property type="term" value="P:trehalose biosynthetic process"/>
    <property type="evidence" value="ECO:0007669"/>
    <property type="project" value="InterPro"/>
</dbReference>
<dbReference type="InterPro" id="IPR003337">
    <property type="entry name" value="Trehalose_PPase"/>
</dbReference>
<gene>
    <name evidence="3" type="ORF">JKP88DRAFT_265422</name>
</gene>
<name>A0A836C8C5_9STRA</name>
<feature type="compositionally biased region" description="Low complexity" evidence="2">
    <location>
        <begin position="956"/>
        <end position="965"/>
    </location>
</feature>
<dbReference type="OrthoDB" id="755951at2759"/>
<evidence type="ECO:0000256" key="2">
    <source>
        <dbReference type="SAM" id="MobiDB-lite"/>
    </source>
</evidence>
<dbReference type="EMBL" id="JAFCMP010000537">
    <property type="protein sequence ID" value="KAG5176394.1"/>
    <property type="molecule type" value="Genomic_DNA"/>
</dbReference>
<reference evidence="3" key="1">
    <citation type="submission" date="2021-02" db="EMBL/GenBank/DDBJ databases">
        <title>First Annotated Genome of the Yellow-green Alga Tribonema minus.</title>
        <authorList>
            <person name="Mahan K.M."/>
        </authorList>
    </citation>
    <scope>NUCLEOTIDE SEQUENCE</scope>
    <source>
        <strain evidence="3">UTEX B ZZ1240</strain>
    </source>
</reference>
<organism evidence="3 4">
    <name type="scientific">Tribonema minus</name>
    <dbReference type="NCBI Taxonomy" id="303371"/>
    <lineage>
        <taxon>Eukaryota</taxon>
        <taxon>Sar</taxon>
        <taxon>Stramenopiles</taxon>
        <taxon>Ochrophyta</taxon>
        <taxon>PX clade</taxon>
        <taxon>Xanthophyceae</taxon>
        <taxon>Tribonematales</taxon>
        <taxon>Tribonemataceae</taxon>
        <taxon>Tribonema</taxon>
    </lineage>
</organism>
<dbReference type="SUPFAM" id="SSF56784">
    <property type="entry name" value="HAD-like"/>
    <property type="match status" value="2"/>
</dbReference>
<dbReference type="GO" id="GO:0005829">
    <property type="term" value="C:cytosol"/>
    <property type="evidence" value="ECO:0007669"/>
    <property type="project" value="TreeGrafter"/>
</dbReference>
<feature type="region of interest" description="Disordered" evidence="2">
    <location>
        <begin position="1070"/>
        <end position="1089"/>
    </location>
</feature>
<dbReference type="Proteomes" id="UP000664859">
    <property type="component" value="Unassembled WGS sequence"/>
</dbReference>
<feature type="region of interest" description="Disordered" evidence="2">
    <location>
        <begin position="934"/>
        <end position="969"/>
    </location>
</feature>
<comment type="caution">
    <text evidence="3">The sequence shown here is derived from an EMBL/GenBank/DDBJ whole genome shotgun (WGS) entry which is preliminary data.</text>
</comment>
<dbReference type="Gene3D" id="3.40.50.2000">
    <property type="entry name" value="Glycogen Phosphorylase B"/>
    <property type="match status" value="3"/>
</dbReference>
<dbReference type="Pfam" id="PF02358">
    <property type="entry name" value="Trehalose_PPase"/>
    <property type="match status" value="2"/>
</dbReference>
<evidence type="ECO:0000256" key="1">
    <source>
        <dbReference type="ARBA" id="ARBA00005409"/>
    </source>
</evidence>
<dbReference type="PANTHER" id="PTHR10788:SF106">
    <property type="entry name" value="BCDNA.GH08860"/>
    <property type="match status" value="1"/>
</dbReference>
<evidence type="ECO:0000313" key="4">
    <source>
        <dbReference type="Proteomes" id="UP000664859"/>
    </source>
</evidence>
<dbReference type="Gene3D" id="3.40.50.1000">
    <property type="entry name" value="HAD superfamily/HAD-like"/>
    <property type="match status" value="2"/>
</dbReference>
<keyword evidence="4" id="KW-1185">Reference proteome</keyword>
<dbReference type="InterPro" id="IPR023214">
    <property type="entry name" value="HAD_sf"/>
</dbReference>
<feature type="compositionally biased region" description="Low complexity" evidence="2">
    <location>
        <begin position="934"/>
        <end position="949"/>
    </location>
</feature>
<accession>A0A836C8C5</accession>
<feature type="region of interest" description="Disordered" evidence="2">
    <location>
        <begin position="1103"/>
        <end position="1151"/>
    </location>
</feature>
<protein>
    <submittedName>
        <fullName evidence="3">Glycosyltransferase family 20-domain-containing protein</fullName>
    </submittedName>
</protein>
<feature type="compositionally biased region" description="Polar residues" evidence="2">
    <location>
        <begin position="1114"/>
        <end position="1123"/>
    </location>
</feature>
<dbReference type="CDD" id="cd03788">
    <property type="entry name" value="GT20_TPS"/>
    <property type="match status" value="1"/>
</dbReference>
<dbReference type="InterPro" id="IPR001830">
    <property type="entry name" value="Glyco_trans_20"/>
</dbReference>